<dbReference type="AlphaFoldDB" id="A0A1C7NMY0"/>
<proteinExistence type="predicted"/>
<evidence type="ECO:0000313" key="1">
    <source>
        <dbReference type="EMBL" id="OBZ88624.1"/>
    </source>
</evidence>
<reference evidence="1 2" key="1">
    <citation type="submission" date="2016-03" db="EMBL/GenBank/DDBJ databases">
        <title>Choanephora cucurbitarum.</title>
        <authorList>
            <person name="Min B."/>
            <person name="Park H."/>
            <person name="Park J.-H."/>
            <person name="Shin H.-D."/>
            <person name="Choi I.-G."/>
        </authorList>
    </citation>
    <scope>NUCLEOTIDE SEQUENCE [LARGE SCALE GENOMIC DNA]</scope>
    <source>
        <strain evidence="1 2">KUS-F28377</strain>
    </source>
</reference>
<gene>
    <name evidence="1" type="ORF">A0J61_03338</name>
</gene>
<comment type="caution">
    <text evidence="1">The sequence shown here is derived from an EMBL/GenBank/DDBJ whole genome shotgun (WGS) entry which is preliminary data.</text>
</comment>
<dbReference type="EMBL" id="LUGH01000141">
    <property type="protein sequence ID" value="OBZ88624.1"/>
    <property type="molecule type" value="Genomic_DNA"/>
</dbReference>
<protein>
    <submittedName>
        <fullName evidence="1">Uncharacterized protein</fullName>
    </submittedName>
</protein>
<keyword evidence="2" id="KW-1185">Reference proteome</keyword>
<sequence length="68" mass="7732">MAGSYQCDKPGRSQSTNDYGCSIWKHKNSSDLKFPRHHFKVAFATFVKNNFAPLTSFGMTVLVLENQF</sequence>
<evidence type="ECO:0000313" key="2">
    <source>
        <dbReference type="Proteomes" id="UP000093000"/>
    </source>
</evidence>
<dbReference type="Proteomes" id="UP000093000">
    <property type="component" value="Unassembled WGS sequence"/>
</dbReference>
<organism evidence="1 2">
    <name type="scientific">Choanephora cucurbitarum</name>
    <dbReference type="NCBI Taxonomy" id="101091"/>
    <lineage>
        <taxon>Eukaryota</taxon>
        <taxon>Fungi</taxon>
        <taxon>Fungi incertae sedis</taxon>
        <taxon>Mucoromycota</taxon>
        <taxon>Mucoromycotina</taxon>
        <taxon>Mucoromycetes</taxon>
        <taxon>Mucorales</taxon>
        <taxon>Mucorineae</taxon>
        <taxon>Choanephoraceae</taxon>
        <taxon>Choanephoroideae</taxon>
        <taxon>Choanephora</taxon>
    </lineage>
</organism>
<name>A0A1C7NMY0_9FUNG</name>
<dbReference type="InParanoid" id="A0A1C7NMY0"/>
<accession>A0A1C7NMY0</accession>